<dbReference type="Proteomes" id="UP000596661">
    <property type="component" value="Chromosome 5"/>
</dbReference>
<dbReference type="SUPFAM" id="SSF53927">
    <property type="entry name" value="Cytidine deaminase-like"/>
    <property type="match status" value="1"/>
</dbReference>
<dbReference type="Gramene" id="evm.model.05.555">
    <property type="protein sequence ID" value="cds.evm.model.05.555"/>
    <property type="gene ID" value="evm.TU.05.555"/>
</dbReference>
<proteinExistence type="predicted"/>
<evidence type="ECO:0000313" key="2">
    <source>
        <dbReference type="Proteomes" id="UP000596661"/>
    </source>
</evidence>
<name>A0A803PQW9_CANSA</name>
<sequence length="236" mass="26264">MPNSDTKRLEEQIAALTKLVQKQSGALTESKDEDPEPCIRTITKSPLLKKFKKPKIELYDGQIDQKTHLAKYNNMMQVARGTTLFQKRFPPFPSLFPLEDFLELRKTFGCLRKSFSVCSAMAAECGKKAEASGSKPHSPVVSLQPRALTHQMGLDRFKIFRDAAIDTYNPRHSVGVVVMDACDRVVAGFTTPFAGLEPPPVAEAKAICHAIHWAQLIDLPVDILLTDCQKLVIIQS</sequence>
<dbReference type="EMBL" id="UZAU01000430">
    <property type="status" value="NOT_ANNOTATED_CDS"/>
    <property type="molecule type" value="Genomic_DNA"/>
</dbReference>
<reference evidence="1" key="2">
    <citation type="submission" date="2021-03" db="UniProtKB">
        <authorList>
            <consortium name="EnsemblPlants"/>
        </authorList>
    </citation>
    <scope>IDENTIFICATION</scope>
</reference>
<protein>
    <recommendedName>
        <fullName evidence="3">RNase H type-1 domain-containing protein</fullName>
    </recommendedName>
</protein>
<organism evidence="1 2">
    <name type="scientific">Cannabis sativa</name>
    <name type="common">Hemp</name>
    <name type="synonym">Marijuana</name>
    <dbReference type="NCBI Taxonomy" id="3483"/>
    <lineage>
        <taxon>Eukaryota</taxon>
        <taxon>Viridiplantae</taxon>
        <taxon>Streptophyta</taxon>
        <taxon>Embryophyta</taxon>
        <taxon>Tracheophyta</taxon>
        <taxon>Spermatophyta</taxon>
        <taxon>Magnoliopsida</taxon>
        <taxon>eudicotyledons</taxon>
        <taxon>Gunneridae</taxon>
        <taxon>Pentapetalae</taxon>
        <taxon>rosids</taxon>
        <taxon>fabids</taxon>
        <taxon>Rosales</taxon>
        <taxon>Cannabaceae</taxon>
        <taxon>Cannabis</taxon>
    </lineage>
</organism>
<dbReference type="EnsemblPlants" id="evm.model.05.555">
    <property type="protein sequence ID" value="cds.evm.model.05.555"/>
    <property type="gene ID" value="evm.TU.05.555"/>
</dbReference>
<evidence type="ECO:0000313" key="1">
    <source>
        <dbReference type="EnsemblPlants" id="cds.evm.model.05.555"/>
    </source>
</evidence>
<keyword evidence="2" id="KW-1185">Reference proteome</keyword>
<dbReference type="AlphaFoldDB" id="A0A803PQW9"/>
<dbReference type="InterPro" id="IPR016193">
    <property type="entry name" value="Cytidine_deaminase-like"/>
</dbReference>
<evidence type="ECO:0008006" key="3">
    <source>
        <dbReference type="Google" id="ProtNLM"/>
    </source>
</evidence>
<reference evidence="1" key="1">
    <citation type="submission" date="2018-11" db="EMBL/GenBank/DDBJ databases">
        <authorList>
            <person name="Grassa J C."/>
        </authorList>
    </citation>
    <scope>NUCLEOTIDE SEQUENCE [LARGE SCALE GENOMIC DNA]</scope>
</reference>
<dbReference type="GO" id="GO:0003824">
    <property type="term" value="F:catalytic activity"/>
    <property type="evidence" value="ECO:0007669"/>
    <property type="project" value="InterPro"/>
</dbReference>
<accession>A0A803PQW9</accession>